<keyword evidence="2" id="KW-1185">Reference proteome</keyword>
<accession>A0ACC2XVK6</accession>
<dbReference type="EMBL" id="JASBWV010000002">
    <property type="protein sequence ID" value="KAJ9127379.1"/>
    <property type="molecule type" value="Genomic_DNA"/>
</dbReference>
<evidence type="ECO:0000313" key="2">
    <source>
        <dbReference type="Proteomes" id="UP001234202"/>
    </source>
</evidence>
<sequence length="782" mass="85470">MCNSFGGLVDGLDPIEGSFVLQGLRQKQGTHAFSSRFQLLLERKLQAELAAKEQQNLAVELQSGINLEQSQSNPFVIGGALEQGARHPPGHELSASDSNVNFLHPYPLGLLKQPEDTRPFAVHDNMPGQLRNDIDTLRHLNSTSSHYSDLSSSDAYASPSIVPPNILPPAVQTSYLPAPSRSQHYQRLLAVKLANSGQTTGHETTTTNDAAASFMQNWGEHSLDPNYPTPQEMSFLPSSQSPLYQLFTSGHTQDQWQDGTSFQESALRPTAGAMTTQSFTATASTSHFDISGHNTRHIWPQAQLQRSDVSGPTNIAAPPYLSITEPVHKYVPWMNPYAQAVEDGDVPDMTTPTSGQSSRAPAGHHLVSGQEIQQQQQQQSENTMYRDHVHAGATAPTALSASQPVKHEANDVQSSMSLGEENAQSPGQTANTTVTDDGGEDGDEPKKAVLACHFCRGRKLKYVTHSFFDIHRNWLTPPFSLLLFRCDGTRPSCAHCDKRGLACSYDEKIRRRGPGKRKREQMAILAAAEGQMDEDGTPLLHKLLAPKVKGKRGRKPKNKAAGEDGVDASGGGEVGDLSNMSTVHKAHAAGSSASSATTMDVPYTRPPNPYLPSYFIPSDHHQQQQQQQQQQHQQQQHVPTTSSAEFGMHGHGHGHQQGRDEHDHQQRRHVPSLLHHPSQSQHHPSVHGYGHVHGHSNGIGHQDHPHLDPKLSHIPAVLPPHSSTLPITTGSPYAHHPQTYVPPPSYHPASSWPEDMDVGNGSAGAAKRQRVEYHHQNIHGGW</sequence>
<protein>
    <submittedName>
        <fullName evidence="1">Uncharacterized protein</fullName>
    </submittedName>
</protein>
<organism evidence="1 2">
    <name type="scientific">Naganishia onofrii</name>
    <dbReference type="NCBI Taxonomy" id="1851511"/>
    <lineage>
        <taxon>Eukaryota</taxon>
        <taxon>Fungi</taxon>
        <taxon>Dikarya</taxon>
        <taxon>Basidiomycota</taxon>
        <taxon>Agaricomycotina</taxon>
        <taxon>Tremellomycetes</taxon>
        <taxon>Filobasidiales</taxon>
        <taxon>Filobasidiaceae</taxon>
        <taxon>Naganishia</taxon>
    </lineage>
</organism>
<comment type="caution">
    <text evidence="1">The sequence shown here is derived from an EMBL/GenBank/DDBJ whole genome shotgun (WGS) entry which is preliminary data.</text>
</comment>
<name>A0ACC2XVK6_9TREE</name>
<gene>
    <name evidence="1" type="ORF">QFC24_000786</name>
</gene>
<evidence type="ECO:0000313" key="1">
    <source>
        <dbReference type="EMBL" id="KAJ9127379.1"/>
    </source>
</evidence>
<reference evidence="1" key="1">
    <citation type="submission" date="2023-04" db="EMBL/GenBank/DDBJ databases">
        <title>Draft Genome sequencing of Naganishia species isolated from polar environments using Oxford Nanopore Technology.</title>
        <authorList>
            <person name="Leo P."/>
            <person name="Venkateswaran K."/>
        </authorList>
    </citation>
    <scope>NUCLEOTIDE SEQUENCE</scope>
    <source>
        <strain evidence="1">DBVPG 5303</strain>
    </source>
</reference>
<dbReference type="Proteomes" id="UP001234202">
    <property type="component" value="Unassembled WGS sequence"/>
</dbReference>
<proteinExistence type="predicted"/>